<evidence type="ECO:0000313" key="3">
    <source>
        <dbReference type="Proteomes" id="UP000092839"/>
    </source>
</evidence>
<dbReference type="Proteomes" id="UP000092839">
    <property type="component" value="Chromosome"/>
</dbReference>
<feature type="domain" description="YtkA-like" evidence="1">
    <location>
        <begin position="40"/>
        <end position="102"/>
    </location>
</feature>
<gene>
    <name evidence="2" type="ORF">LMTR13_30840</name>
</gene>
<evidence type="ECO:0000259" key="1">
    <source>
        <dbReference type="Pfam" id="PF13115"/>
    </source>
</evidence>
<evidence type="ECO:0000313" key="2">
    <source>
        <dbReference type="EMBL" id="ANW03888.1"/>
    </source>
</evidence>
<proteinExistence type="predicted"/>
<dbReference type="STRING" id="1274631.LMTR13_30840"/>
<protein>
    <recommendedName>
        <fullName evidence="1">YtkA-like domain-containing protein</fullName>
    </recommendedName>
</protein>
<dbReference type="AlphaFoldDB" id="A0A1B1UMG7"/>
<dbReference type="KEGG" id="bic:LMTR13_30840"/>
<dbReference type="RefSeq" id="WP_065731054.1">
    <property type="nucleotide sequence ID" value="NZ_CP016428.1"/>
</dbReference>
<dbReference type="EMBL" id="CP016428">
    <property type="protein sequence ID" value="ANW03888.1"/>
    <property type="molecule type" value="Genomic_DNA"/>
</dbReference>
<keyword evidence="3" id="KW-1185">Reference proteome</keyword>
<sequence length="133" mass="14255">MLVAVAALMAGYPQDAHGQVRAKAAVTCVSAGQVLEYDCTIRLANARSGEPLSGLTVSVGADMPSMPGIHNVRPVKATEQAEKGVYQVRLELEMHGDWAVHIDLSGPMRDRVIAMLHFAEAEVTESSSGRNKR</sequence>
<name>A0A1B1UMG7_9BRAD</name>
<reference evidence="2 3" key="1">
    <citation type="submission" date="2016-07" db="EMBL/GenBank/DDBJ databases">
        <title>Complete genome sequence of Bradyrhizobium icense LMTR 13T, a potential inoculant strain isolated from lima bean (Phaseolus lunatus) in Peru.</title>
        <authorList>
            <person name="Ormeno-Orrillo E."/>
            <person name="Duran D."/>
            <person name="Rogel M.A."/>
            <person name="Rey L."/>
            <person name="Imperial J."/>
            <person name="Ruiz-Argueso T."/>
            <person name="Martinez-Romero E."/>
        </authorList>
    </citation>
    <scope>NUCLEOTIDE SEQUENCE [LARGE SCALE GENOMIC DNA]</scope>
    <source>
        <strain evidence="2 3">LMTR 13</strain>
    </source>
</reference>
<dbReference type="InterPro" id="IPR032693">
    <property type="entry name" value="YtkA-like_dom"/>
</dbReference>
<dbReference type="Pfam" id="PF13115">
    <property type="entry name" value="YtkA"/>
    <property type="match status" value="1"/>
</dbReference>
<accession>A0A1B1UMG7</accession>
<organism evidence="2 3">
    <name type="scientific">Bradyrhizobium icense</name>
    <dbReference type="NCBI Taxonomy" id="1274631"/>
    <lineage>
        <taxon>Bacteria</taxon>
        <taxon>Pseudomonadati</taxon>
        <taxon>Pseudomonadota</taxon>
        <taxon>Alphaproteobacteria</taxon>
        <taxon>Hyphomicrobiales</taxon>
        <taxon>Nitrobacteraceae</taxon>
        <taxon>Bradyrhizobium</taxon>
    </lineage>
</organism>